<evidence type="ECO:0000313" key="12">
    <source>
        <dbReference type="Proteomes" id="UP001642483"/>
    </source>
</evidence>
<evidence type="ECO:0000256" key="9">
    <source>
        <dbReference type="SAM" id="Phobius"/>
    </source>
</evidence>
<keyword evidence="4 8" id="KW-0863">Zinc-finger</keyword>
<evidence type="ECO:0000256" key="6">
    <source>
        <dbReference type="ARBA" id="ARBA00022989"/>
    </source>
</evidence>
<dbReference type="Gene3D" id="3.30.40.10">
    <property type="entry name" value="Zinc/RING finger domain, C3HC4 (zinc finger)"/>
    <property type="match status" value="1"/>
</dbReference>
<dbReference type="InterPro" id="IPR013083">
    <property type="entry name" value="Znf_RING/FYVE/PHD"/>
</dbReference>
<dbReference type="InterPro" id="IPR018957">
    <property type="entry name" value="Znf_C3HC4_RING-type"/>
</dbReference>
<evidence type="ECO:0000256" key="5">
    <source>
        <dbReference type="ARBA" id="ARBA00022833"/>
    </source>
</evidence>
<dbReference type="InterPro" id="IPR040176">
    <property type="entry name" value="RNF121/RNF175"/>
</dbReference>
<dbReference type="PANTHER" id="PTHR13407:SF0">
    <property type="entry name" value="FI05221P"/>
    <property type="match status" value="1"/>
</dbReference>
<feature type="transmembrane region" description="Helical" evidence="9">
    <location>
        <begin position="117"/>
        <end position="145"/>
    </location>
</feature>
<comment type="subcellular location">
    <subcellularLocation>
        <location evidence="1">Membrane</location>
        <topology evidence="1">Multi-pass membrane protein</topology>
    </subcellularLocation>
</comment>
<dbReference type="SMART" id="SM00184">
    <property type="entry name" value="RING"/>
    <property type="match status" value="1"/>
</dbReference>
<gene>
    <name evidence="11" type="ORF">CVLEPA_LOCUS4803</name>
</gene>
<feature type="transmembrane region" description="Helical" evidence="9">
    <location>
        <begin position="84"/>
        <end position="105"/>
    </location>
</feature>
<proteinExistence type="predicted"/>
<reference evidence="11 12" key="1">
    <citation type="submission" date="2024-02" db="EMBL/GenBank/DDBJ databases">
        <authorList>
            <person name="Daric V."/>
            <person name="Darras S."/>
        </authorList>
    </citation>
    <scope>NUCLEOTIDE SEQUENCE [LARGE SCALE GENOMIC DNA]</scope>
</reference>
<evidence type="ECO:0000256" key="2">
    <source>
        <dbReference type="ARBA" id="ARBA00022692"/>
    </source>
</evidence>
<evidence type="ECO:0000259" key="10">
    <source>
        <dbReference type="PROSITE" id="PS50089"/>
    </source>
</evidence>
<dbReference type="InterPro" id="IPR001841">
    <property type="entry name" value="Znf_RING"/>
</dbReference>
<keyword evidence="12" id="KW-1185">Reference proteome</keyword>
<dbReference type="PANTHER" id="PTHR13407">
    <property type="entry name" value="RNF121 PROTEIN"/>
    <property type="match status" value="1"/>
</dbReference>
<keyword evidence="6 9" id="KW-1133">Transmembrane helix</keyword>
<feature type="transmembrane region" description="Helical" evidence="9">
    <location>
        <begin position="62"/>
        <end position="78"/>
    </location>
</feature>
<accession>A0ABP0FA68</accession>
<dbReference type="Proteomes" id="UP001642483">
    <property type="component" value="Unassembled WGS sequence"/>
</dbReference>
<organism evidence="11 12">
    <name type="scientific">Clavelina lepadiformis</name>
    <name type="common">Light-bulb sea squirt</name>
    <name type="synonym">Ascidia lepadiformis</name>
    <dbReference type="NCBI Taxonomy" id="159417"/>
    <lineage>
        <taxon>Eukaryota</taxon>
        <taxon>Metazoa</taxon>
        <taxon>Chordata</taxon>
        <taxon>Tunicata</taxon>
        <taxon>Ascidiacea</taxon>
        <taxon>Aplousobranchia</taxon>
        <taxon>Clavelinidae</taxon>
        <taxon>Clavelina</taxon>
    </lineage>
</organism>
<name>A0ABP0FA68_CLALP</name>
<dbReference type="EMBL" id="CAWYQH010000013">
    <property type="protein sequence ID" value="CAK8675197.1"/>
    <property type="molecule type" value="Genomic_DNA"/>
</dbReference>
<feature type="domain" description="RING-type" evidence="10">
    <location>
        <begin position="209"/>
        <end position="260"/>
    </location>
</feature>
<evidence type="ECO:0000256" key="1">
    <source>
        <dbReference type="ARBA" id="ARBA00004141"/>
    </source>
</evidence>
<feature type="transmembrane region" description="Helical" evidence="9">
    <location>
        <begin position="37"/>
        <end position="55"/>
    </location>
</feature>
<evidence type="ECO:0000256" key="4">
    <source>
        <dbReference type="ARBA" id="ARBA00022771"/>
    </source>
</evidence>
<keyword evidence="2 9" id="KW-0812">Transmembrane</keyword>
<dbReference type="CDD" id="cd16475">
    <property type="entry name" value="RING-H2_RNF121-like"/>
    <property type="match status" value="1"/>
</dbReference>
<evidence type="ECO:0000256" key="8">
    <source>
        <dbReference type="PROSITE-ProRule" id="PRU00175"/>
    </source>
</evidence>
<evidence type="ECO:0000313" key="11">
    <source>
        <dbReference type="EMBL" id="CAK8675197.1"/>
    </source>
</evidence>
<dbReference type="SUPFAM" id="SSF57850">
    <property type="entry name" value="RING/U-box"/>
    <property type="match status" value="1"/>
</dbReference>
<comment type="caution">
    <text evidence="11">The sequence shown here is derived from an EMBL/GenBank/DDBJ whole genome shotgun (WGS) entry which is preliminary data.</text>
</comment>
<dbReference type="Pfam" id="PF00097">
    <property type="entry name" value="zf-C3HC4"/>
    <property type="match status" value="1"/>
</dbReference>
<evidence type="ECO:0000256" key="3">
    <source>
        <dbReference type="ARBA" id="ARBA00022723"/>
    </source>
</evidence>
<evidence type="ECO:0000256" key="7">
    <source>
        <dbReference type="ARBA" id="ARBA00023136"/>
    </source>
</evidence>
<keyword evidence="5" id="KW-0862">Zinc</keyword>
<feature type="transmembrane region" description="Helical" evidence="9">
    <location>
        <begin position="157"/>
        <end position="174"/>
    </location>
</feature>
<feature type="transmembrane region" description="Helical" evidence="9">
    <location>
        <begin position="286"/>
        <end position="308"/>
    </location>
</feature>
<dbReference type="PROSITE" id="PS50089">
    <property type="entry name" value="ZF_RING_2"/>
    <property type="match status" value="1"/>
</dbReference>
<sequence>MEGKKSMEELSNKEAQRLERLKEIEKHKGHELMHAEMIMILLGTLVVSQIALVQWKNRHPKSYNVVTLFGMWLIPVVFTLKMAWWRFILVWTVFTLLTSFIIFKATRKPLLGSTPRIVYMWFLLLFRASYAVGVTGYISVLMTLFGFNMLFLIKPETAMDFSVVLLFYGLYFGVMSRDFAEICSESMAATVGYYTGTGIPTKQLADNVCAVCGQVLTLPINENDTTVEQVYKLPCYHKFHESCIRGWCIVGKKQTCPYCKEKVDLKRMFTSPWERPHILYGQFLDWIRYLVAWQPVIIFLVQGINWLLGLK</sequence>
<keyword evidence="7 9" id="KW-0472">Membrane</keyword>
<protein>
    <recommendedName>
        <fullName evidence="10">RING-type domain-containing protein</fullName>
    </recommendedName>
</protein>
<keyword evidence="3" id="KW-0479">Metal-binding</keyword>